<dbReference type="AlphaFoldDB" id="A0A6A1WCD0"/>
<keyword evidence="2" id="KW-1185">Reference proteome</keyword>
<dbReference type="EMBL" id="RXIC02000020">
    <property type="protein sequence ID" value="KAB1222952.1"/>
    <property type="molecule type" value="Genomic_DNA"/>
</dbReference>
<proteinExistence type="predicted"/>
<evidence type="ECO:0000313" key="2">
    <source>
        <dbReference type="Proteomes" id="UP000516437"/>
    </source>
</evidence>
<gene>
    <name evidence="1" type="ORF">CJ030_MR2G019471</name>
</gene>
<comment type="caution">
    <text evidence="1">The sequence shown here is derived from an EMBL/GenBank/DDBJ whole genome shotgun (WGS) entry which is preliminary data.</text>
</comment>
<accession>A0A6A1WCD0</accession>
<dbReference type="Proteomes" id="UP000516437">
    <property type="component" value="Chromosome 2"/>
</dbReference>
<evidence type="ECO:0000313" key="1">
    <source>
        <dbReference type="EMBL" id="KAB1222952.1"/>
    </source>
</evidence>
<organism evidence="1 2">
    <name type="scientific">Morella rubra</name>
    <name type="common">Chinese bayberry</name>
    <dbReference type="NCBI Taxonomy" id="262757"/>
    <lineage>
        <taxon>Eukaryota</taxon>
        <taxon>Viridiplantae</taxon>
        <taxon>Streptophyta</taxon>
        <taxon>Embryophyta</taxon>
        <taxon>Tracheophyta</taxon>
        <taxon>Spermatophyta</taxon>
        <taxon>Magnoliopsida</taxon>
        <taxon>eudicotyledons</taxon>
        <taxon>Gunneridae</taxon>
        <taxon>Pentapetalae</taxon>
        <taxon>rosids</taxon>
        <taxon>fabids</taxon>
        <taxon>Fagales</taxon>
        <taxon>Myricaceae</taxon>
        <taxon>Morella</taxon>
    </lineage>
</organism>
<sequence>MARLIHDNDLLTTATNVFQAESSKNRADIQWIRQYLGQEEAAELLPLRLLQPIPQRTLPRSSLPRLNLIPLKTEYFSSDGDNHDDLSDME</sequence>
<protein>
    <submittedName>
        <fullName evidence="1">Uncharacterized protein</fullName>
    </submittedName>
</protein>
<name>A0A6A1WCD0_9ROSI</name>
<reference evidence="1 2" key="1">
    <citation type="journal article" date="2019" name="Plant Biotechnol. J.">
        <title>The red bayberry genome and genetic basis of sex determination.</title>
        <authorList>
            <person name="Jia H.M."/>
            <person name="Jia H.J."/>
            <person name="Cai Q.L."/>
            <person name="Wang Y."/>
            <person name="Zhao H.B."/>
            <person name="Yang W.F."/>
            <person name="Wang G.Y."/>
            <person name="Li Y.H."/>
            <person name="Zhan D.L."/>
            <person name="Shen Y.T."/>
            <person name="Niu Q.F."/>
            <person name="Chang L."/>
            <person name="Qiu J."/>
            <person name="Zhao L."/>
            <person name="Xie H.B."/>
            <person name="Fu W.Y."/>
            <person name="Jin J."/>
            <person name="Li X.W."/>
            <person name="Jiao Y."/>
            <person name="Zhou C.C."/>
            <person name="Tu T."/>
            <person name="Chai C.Y."/>
            <person name="Gao J.L."/>
            <person name="Fan L.J."/>
            <person name="van de Weg E."/>
            <person name="Wang J.Y."/>
            <person name="Gao Z.S."/>
        </authorList>
    </citation>
    <scope>NUCLEOTIDE SEQUENCE [LARGE SCALE GENOMIC DNA]</scope>
    <source>
        <tissue evidence="1">Leaves</tissue>
    </source>
</reference>